<reference evidence="6" key="3">
    <citation type="journal article" date="2012" name="PLoS Pathog.">
        <title>Comparative genomics of the apicomplexan parasites Toxoplasma gondii and Neospora caninum: Coccidia differing in host range and transmission strategy.</title>
        <authorList>
            <person name="Reid A.J."/>
            <person name="Vermont S.J."/>
            <person name="Cotton J.A."/>
            <person name="Harris D."/>
            <person name="Hill-Cawthorne G.A."/>
            <person name="Konen-Waisman S."/>
            <person name="Latham S.M."/>
            <person name="Mourier T."/>
            <person name="Norton R."/>
            <person name="Quail M.A."/>
            <person name="Sanders M."/>
            <person name="Shanmugam D."/>
            <person name="Sohal A."/>
            <person name="Wasmuth J.D."/>
            <person name="Brunk B."/>
            <person name="Grigg M.E."/>
            <person name="Howard J.C."/>
            <person name="Parkinson J."/>
            <person name="Roos D.S."/>
            <person name="Trees A.J."/>
            <person name="Berriman M."/>
            <person name="Pain A."/>
            <person name="Wastling J.M."/>
        </authorList>
    </citation>
    <scope>NUCLEOTIDE SEQUENCE [LARGE SCALE GENOMIC DNA]</scope>
    <source>
        <strain evidence="6">Liverpool</strain>
    </source>
</reference>
<dbReference type="eggNOG" id="ENOG502RUD3">
    <property type="taxonomic scope" value="Eukaryota"/>
</dbReference>
<dbReference type="OMA" id="DWMGELN"/>
<feature type="transmembrane region" description="Helical" evidence="3">
    <location>
        <begin position="931"/>
        <end position="953"/>
    </location>
</feature>
<evidence type="ECO:0000256" key="2">
    <source>
        <dbReference type="SAM" id="MobiDB-lite"/>
    </source>
</evidence>
<dbReference type="SUPFAM" id="SSF52833">
    <property type="entry name" value="Thioredoxin-like"/>
    <property type="match status" value="1"/>
</dbReference>
<evidence type="ECO:0000256" key="1">
    <source>
        <dbReference type="SAM" id="Coils"/>
    </source>
</evidence>
<evidence type="ECO:0008006" key="7">
    <source>
        <dbReference type="Google" id="ProtNLM"/>
    </source>
</evidence>
<proteinExistence type="predicted"/>
<reference evidence="4" key="2">
    <citation type="submission" date="2011-03" db="EMBL/GenBank/DDBJ databases">
        <title>Comparative genomics and transcriptomics of Neospora caninum and Toxoplasma gondii.</title>
        <authorList>
            <person name="Reid A.J."/>
            <person name="Sohal A."/>
            <person name="Harris D."/>
            <person name="Quail M."/>
            <person name="Sanders M."/>
            <person name="Berriman M."/>
            <person name="Wastling J.M."/>
            <person name="Pain A."/>
        </authorList>
    </citation>
    <scope>NUCLEOTIDE SEQUENCE</scope>
    <source>
        <strain evidence="4">Liverpool</strain>
    </source>
</reference>
<dbReference type="EMBL" id="FR823389">
    <property type="protein sequence ID" value="CBZ52976.1"/>
    <property type="molecule type" value="Genomic_DNA"/>
</dbReference>
<feature type="compositionally biased region" description="Acidic residues" evidence="2">
    <location>
        <begin position="962"/>
        <end position="991"/>
    </location>
</feature>
<keyword evidence="3" id="KW-0472">Membrane</keyword>
<organism evidence="4 6">
    <name type="scientific">Neospora caninum (strain Liverpool)</name>
    <dbReference type="NCBI Taxonomy" id="572307"/>
    <lineage>
        <taxon>Eukaryota</taxon>
        <taxon>Sar</taxon>
        <taxon>Alveolata</taxon>
        <taxon>Apicomplexa</taxon>
        <taxon>Conoidasida</taxon>
        <taxon>Coccidia</taxon>
        <taxon>Eucoccidiorida</taxon>
        <taxon>Eimeriorina</taxon>
        <taxon>Sarcocystidae</taxon>
        <taxon>Neospora</taxon>
    </lineage>
</organism>
<keyword evidence="1" id="KW-0175">Coiled coil</keyword>
<reference evidence="5" key="4">
    <citation type="journal article" date="2015" name="PLoS ONE">
        <title>Comprehensive Evaluation of Toxoplasma gondii VEG and Neospora caninum LIV Genomes with Tachyzoite Stage Transcriptome and Proteome Defines Novel Transcript Features.</title>
        <authorList>
            <person name="Ramaprasad A."/>
            <person name="Mourier T."/>
            <person name="Naeem R."/>
            <person name="Malas T.B."/>
            <person name="Moussa E."/>
            <person name="Panigrahi A."/>
            <person name="Vermont S.J."/>
            <person name="Otto T.D."/>
            <person name="Wastling J."/>
            <person name="Pain A."/>
        </authorList>
    </citation>
    <scope>NUCLEOTIDE SEQUENCE</scope>
    <source>
        <strain evidence="5">Liverpool</strain>
    </source>
</reference>
<feature type="compositionally biased region" description="Basic and acidic residues" evidence="2">
    <location>
        <begin position="542"/>
        <end position="556"/>
    </location>
</feature>
<dbReference type="VEuPathDB" id="ToxoDB:NCLIV_027650"/>
<reference evidence="4" key="1">
    <citation type="submission" date="2011-02" db="EMBL/GenBank/DDBJ databases">
        <authorList>
            <person name="Aslett M."/>
        </authorList>
    </citation>
    <scope>NUCLEOTIDE SEQUENCE</scope>
    <source>
        <strain evidence="4">Liverpool</strain>
    </source>
</reference>
<dbReference type="InterPro" id="IPR036249">
    <property type="entry name" value="Thioredoxin-like_sf"/>
</dbReference>
<dbReference type="GeneID" id="13443006"/>
<gene>
    <name evidence="5" type="ORF">BN1204_027650</name>
    <name evidence="4" type="ORF">NCLIV_027650</name>
</gene>
<dbReference type="AlphaFoldDB" id="F0VGY2"/>
<dbReference type="RefSeq" id="XP_003883008.1">
    <property type="nucleotide sequence ID" value="XM_003882959.1"/>
</dbReference>
<evidence type="ECO:0000313" key="6">
    <source>
        <dbReference type="Proteomes" id="UP000007494"/>
    </source>
</evidence>
<name>F0VGY2_NEOCL</name>
<evidence type="ECO:0000313" key="4">
    <source>
        <dbReference type="EMBL" id="CBZ52976.1"/>
    </source>
</evidence>
<keyword evidence="3" id="KW-1133">Transmembrane helix</keyword>
<feature type="coiled-coil region" evidence="1">
    <location>
        <begin position="144"/>
        <end position="201"/>
    </location>
</feature>
<protein>
    <recommendedName>
        <fullName evidence="7">Thioredoxin domain-containing protein</fullName>
    </recommendedName>
</protein>
<evidence type="ECO:0000256" key="3">
    <source>
        <dbReference type="SAM" id="Phobius"/>
    </source>
</evidence>
<dbReference type="Gene3D" id="3.40.30.10">
    <property type="entry name" value="Glutaredoxin"/>
    <property type="match status" value="1"/>
</dbReference>
<dbReference type="InParanoid" id="F0VGY2"/>
<keyword evidence="6" id="KW-1185">Reference proteome</keyword>
<feature type="region of interest" description="Disordered" evidence="2">
    <location>
        <begin position="962"/>
        <end position="997"/>
    </location>
</feature>
<feature type="region of interest" description="Disordered" evidence="2">
    <location>
        <begin position="542"/>
        <end position="566"/>
    </location>
</feature>
<dbReference type="EMBL" id="LN714482">
    <property type="protein sequence ID" value="CEL66962.1"/>
    <property type="molecule type" value="Genomic_DNA"/>
</dbReference>
<dbReference type="OrthoDB" id="427280at2759"/>
<accession>F0VGY2</accession>
<keyword evidence="3" id="KW-0812">Transmembrane</keyword>
<sequence>MWRVSPFSRSFPRLLRVAPAAFFCLYLVSSPLLFPSCVLPERRASSPPRSSAFAPRFAAALEVASPLPAGEDQTRVLELTPNDLQVLFEVEKEGDGLDGKPLLFIAFVAPWCAHCRALHGPFQDAAEVYRHHIRALRNSRGNALAAFRAHAAQAEEEAERHAAAAEARLLALQQDAREEDVVRAETDAVQARQAAAALKRKLGEEWRRLEHEDAQGKDAYPDVLFGRFDCFASKETEGICRDVFDVDRYPSILLLRSLAGLGARAQSSSREPTNEQERFRAARVAQYPLRRPRTPEAIVDFLLKVTADYRGAPASAASVGDREGNGFLAWISRRLEGEAVRLVSGSEELRLLLRPASADVHATSVSFLLCIDARRLRAQNGPGHAGACGGPQARCDAKTAVSPPLEQVHAAIDIFTGLAKRDRGERHFVVALDPAPCTQFLGVLQLQQLFHGLAVHGPDGRDAAAASFDISELHPALSVAAVQPELHLPDPVTDARDVDEGEEAPAQEDAESQRTSRRLEALQVVLSEVWRDQVRTRLLRRQREQTCRREPRERGRSARCSAGASGGERESFCSSLLRLPDDVSLMLAPLFTGPFDTTADTPASSPLSTFLHAFRSPVMPLVSQENFLNLRSSDRTLVLVALDLHALDWMGELNAVALTALLLKTLVRLKRGKWREELLPSFREGDAEIEAAAEEAREERRDGEDQQSAVPEAIVERDDLILNADDVLLIDPSADPRHSPHPGAWKPVDINEMETLLLVEKIWKLTKVASCMYTAERQFASPFSRRPSFSGGVHKEDGSQRTSASIASFTFGIVDGHMFSESLEEYGVYTPGDLPAVIAFPPPQGSDESKRPRGYEERVHLVYRDKERLTLDALFRGLHLLLTGELDAHVEGSFDGEGRAPVVRFLLHRWKHLRRWLKTLRRDASRSWPDFLRIVLGFCAFVLMLLLTVILLISTVCCGGGSEDDDSIDSSDDDLSTGEEEEDEEDDEDGETEKIPTLEEVKRRAERMLRKRRRRVGAKERST</sequence>
<feature type="compositionally biased region" description="Acidic residues" evidence="2">
    <location>
        <begin position="499"/>
        <end position="510"/>
    </location>
</feature>
<evidence type="ECO:0000313" key="5">
    <source>
        <dbReference type="EMBL" id="CEL66962.1"/>
    </source>
</evidence>
<dbReference type="Proteomes" id="UP000007494">
    <property type="component" value="Chromosome VIIb"/>
</dbReference>
<feature type="region of interest" description="Disordered" evidence="2">
    <location>
        <begin position="485"/>
        <end position="517"/>
    </location>
</feature>